<dbReference type="RefSeq" id="WP_089297425.1">
    <property type="nucleotide sequence ID" value="NZ_BOMU01000086.1"/>
</dbReference>
<evidence type="ECO:0000313" key="2">
    <source>
        <dbReference type="EMBL" id="SNS59546.1"/>
    </source>
</evidence>
<keyword evidence="3" id="KW-1185">Reference proteome</keyword>
<dbReference type="AlphaFoldDB" id="A0A239FR37"/>
<feature type="transmembrane region" description="Helical" evidence="1">
    <location>
        <begin position="115"/>
        <end position="134"/>
    </location>
</feature>
<keyword evidence="1" id="KW-0472">Membrane</keyword>
<feature type="transmembrane region" description="Helical" evidence="1">
    <location>
        <begin position="146"/>
        <end position="167"/>
    </location>
</feature>
<feature type="transmembrane region" description="Helical" evidence="1">
    <location>
        <begin position="89"/>
        <end position="108"/>
    </location>
</feature>
<organism evidence="2 3">
    <name type="scientific">Actinoplanes regularis</name>
    <dbReference type="NCBI Taxonomy" id="52697"/>
    <lineage>
        <taxon>Bacteria</taxon>
        <taxon>Bacillati</taxon>
        <taxon>Actinomycetota</taxon>
        <taxon>Actinomycetes</taxon>
        <taxon>Micromonosporales</taxon>
        <taxon>Micromonosporaceae</taxon>
        <taxon>Actinoplanes</taxon>
    </lineage>
</organism>
<gene>
    <name evidence="2" type="ORF">SAMN06264365_11921</name>
</gene>
<evidence type="ECO:0000313" key="3">
    <source>
        <dbReference type="Proteomes" id="UP000198415"/>
    </source>
</evidence>
<reference evidence="2 3" key="1">
    <citation type="submission" date="2017-06" db="EMBL/GenBank/DDBJ databases">
        <authorList>
            <person name="Kim H.J."/>
            <person name="Triplett B.A."/>
        </authorList>
    </citation>
    <scope>NUCLEOTIDE SEQUENCE [LARGE SCALE GENOMIC DNA]</scope>
    <source>
        <strain evidence="2 3">DSM 43151</strain>
    </source>
</reference>
<proteinExistence type="predicted"/>
<sequence>MTLSVLIYLGATVFAVVCVLRLREWRSTGGRAGDGRRIIAPRHLARLVTSALLAAAFGMVLITVLAAVLVESYQGERRSGGAFSGLQTLAMMVGVFVIVVPIANWLGLRVLGVRPAGLAAFGSWVLLAMALVFAQEHIPGGKIQSAWFYGFVALVPYAIATAAVVCVPPQAE</sequence>
<protein>
    <submittedName>
        <fullName evidence="2">Uncharacterized protein</fullName>
    </submittedName>
</protein>
<name>A0A239FR37_9ACTN</name>
<keyword evidence="1" id="KW-1133">Transmembrane helix</keyword>
<feature type="transmembrane region" description="Helical" evidence="1">
    <location>
        <begin position="6"/>
        <end position="23"/>
    </location>
</feature>
<dbReference type="EMBL" id="FZNR01000019">
    <property type="protein sequence ID" value="SNS59546.1"/>
    <property type="molecule type" value="Genomic_DNA"/>
</dbReference>
<feature type="transmembrane region" description="Helical" evidence="1">
    <location>
        <begin position="44"/>
        <end position="69"/>
    </location>
</feature>
<keyword evidence="1" id="KW-0812">Transmembrane</keyword>
<evidence type="ECO:0000256" key="1">
    <source>
        <dbReference type="SAM" id="Phobius"/>
    </source>
</evidence>
<dbReference type="Proteomes" id="UP000198415">
    <property type="component" value="Unassembled WGS sequence"/>
</dbReference>
<accession>A0A239FR37</accession>